<name>A0AAV5NA08_9PROT</name>
<gene>
    <name evidence="2" type="ORF">GCM10007867_02210</name>
</gene>
<dbReference type="InterPro" id="IPR000305">
    <property type="entry name" value="GIY-YIG_endonuc"/>
</dbReference>
<organism evidence="2 3">
    <name type="scientific">Gluconobacter cerinus</name>
    <dbReference type="NCBI Taxonomy" id="38307"/>
    <lineage>
        <taxon>Bacteria</taxon>
        <taxon>Pseudomonadati</taxon>
        <taxon>Pseudomonadota</taxon>
        <taxon>Alphaproteobacteria</taxon>
        <taxon>Acetobacterales</taxon>
        <taxon>Acetobacteraceae</taxon>
        <taxon>Gluconobacter</taxon>
    </lineage>
</organism>
<dbReference type="RefSeq" id="WP_099212357.1">
    <property type="nucleotide sequence ID" value="NZ_BEWM01000003.1"/>
</dbReference>
<sequence length="310" mass="34396">MSEHPQTIQIFLPSGDPQGIRTAAITTRIVQVIEIPRVRLEAFLAMPEAGFVGVYVLFGENEQTSAPMAYVGQTGNLGTRLKQHNEKKDFWNRAVVALSLTQSLTLTHAYYLEWLSITRAAKAQRFELDNGTIGTKPHTPQAMEAECREIFETFDILLTTLGRPLFDPLIRARVVQTPVITPHHTYNPVASEDAEQEFYCRASGVNGRARYTEEGLVVLAGSYGRTEVSEAFLKNGYYQKRQGLIDQGVLKVEGSCVIYTRDTLYKSPSSSAAYLLGRSANGWFEWKNSVGVSLGEAMGRYGATEESVAE</sequence>
<evidence type="ECO:0000259" key="1">
    <source>
        <dbReference type="PROSITE" id="PS50164"/>
    </source>
</evidence>
<dbReference type="CDD" id="cd10447">
    <property type="entry name" value="GIY-YIG_unchar_2"/>
    <property type="match status" value="1"/>
</dbReference>
<evidence type="ECO:0000313" key="2">
    <source>
        <dbReference type="EMBL" id="GLQ61376.1"/>
    </source>
</evidence>
<feature type="domain" description="GIY-YIG" evidence="1">
    <location>
        <begin position="50"/>
        <end position="128"/>
    </location>
</feature>
<comment type="caution">
    <text evidence="2">The sequence shown here is derived from an EMBL/GenBank/DDBJ whole genome shotgun (WGS) entry which is preliminary data.</text>
</comment>
<keyword evidence="3" id="KW-1185">Reference proteome</keyword>
<proteinExistence type="predicted"/>
<dbReference type="Proteomes" id="UP001156614">
    <property type="component" value="Unassembled WGS sequence"/>
</dbReference>
<dbReference type="AlphaFoldDB" id="A0AAV5NA08"/>
<dbReference type="Pfam" id="PF14267">
    <property type="entry name" value="DUF4357"/>
    <property type="match status" value="1"/>
</dbReference>
<dbReference type="InterPro" id="IPR025579">
    <property type="entry name" value="DUF4357"/>
</dbReference>
<accession>A0AAV5NA08</accession>
<protein>
    <recommendedName>
        <fullName evidence="1">GIY-YIG domain-containing protein</fullName>
    </recommendedName>
</protein>
<dbReference type="PROSITE" id="PS50164">
    <property type="entry name" value="GIY_YIG"/>
    <property type="match status" value="1"/>
</dbReference>
<reference evidence="3" key="1">
    <citation type="journal article" date="2019" name="Int. J. Syst. Evol. Microbiol.">
        <title>The Global Catalogue of Microorganisms (GCM) 10K type strain sequencing project: providing services to taxonomists for standard genome sequencing and annotation.</title>
        <authorList>
            <consortium name="The Broad Institute Genomics Platform"/>
            <consortium name="The Broad Institute Genome Sequencing Center for Infectious Disease"/>
            <person name="Wu L."/>
            <person name="Ma J."/>
        </authorList>
    </citation>
    <scope>NUCLEOTIDE SEQUENCE [LARGE SCALE GENOMIC DNA]</scope>
    <source>
        <strain evidence="3">NBRC 3267</strain>
    </source>
</reference>
<evidence type="ECO:0000313" key="3">
    <source>
        <dbReference type="Proteomes" id="UP001156614"/>
    </source>
</evidence>
<dbReference type="EMBL" id="BSNU01000001">
    <property type="protein sequence ID" value="GLQ61376.1"/>
    <property type="molecule type" value="Genomic_DNA"/>
</dbReference>